<feature type="transmembrane region" description="Helical" evidence="2">
    <location>
        <begin position="6"/>
        <end position="28"/>
    </location>
</feature>
<feature type="compositionally biased region" description="Polar residues" evidence="1">
    <location>
        <begin position="79"/>
        <end position="94"/>
    </location>
</feature>
<evidence type="ECO:0000313" key="3">
    <source>
        <dbReference type="EMBL" id="SMO35825.1"/>
    </source>
</evidence>
<accession>A0A521ALZ5</accession>
<dbReference type="AlphaFoldDB" id="A0A521ALZ5"/>
<dbReference type="Proteomes" id="UP000317593">
    <property type="component" value="Unassembled WGS sequence"/>
</dbReference>
<keyword evidence="2" id="KW-0812">Transmembrane</keyword>
<keyword evidence="4" id="KW-1185">Reference proteome</keyword>
<keyword evidence="2" id="KW-1133">Transmembrane helix</keyword>
<feature type="region of interest" description="Disordered" evidence="1">
    <location>
        <begin position="75"/>
        <end position="121"/>
    </location>
</feature>
<evidence type="ECO:0000313" key="4">
    <source>
        <dbReference type="Proteomes" id="UP000317593"/>
    </source>
</evidence>
<sequence>MTFEEMVVALVGAVGGIGLVAFIFAKIVGLIKTWINRNNTAITEEDFDNLAQAFMEYRSNSERRIRNLEAIVAGEETESQSLPHQAESVEQASKSIELEDNDERNSAADPGGSLRNMLNER</sequence>
<proteinExistence type="predicted"/>
<organism evidence="3 4">
    <name type="scientific">Fodinibius sediminis</name>
    <dbReference type="NCBI Taxonomy" id="1214077"/>
    <lineage>
        <taxon>Bacteria</taxon>
        <taxon>Pseudomonadati</taxon>
        <taxon>Balneolota</taxon>
        <taxon>Balneolia</taxon>
        <taxon>Balneolales</taxon>
        <taxon>Balneolaceae</taxon>
        <taxon>Fodinibius</taxon>
    </lineage>
</organism>
<evidence type="ECO:0000256" key="1">
    <source>
        <dbReference type="SAM" id="MobiDB-lite"/>
    </source>
</evidence>
<evidence type="ECO:0000256" key="2">
    <source>
        <dbReference type="SAM" id="Phobius"/>
    </source>
</evidence>
<keyword evidence="2" id="KW-0472">Membrane</keyword>
<name>A0A521ALZ5_9BACT</name>
<dbReference type="OrthoDB" id="1524762at2"/>
<protein>
    <submittedName>
        <fullName evidence="3">Uncharacterized protein</fullName>
    </submittedName>
</protein>
<dbReference type="RefSeq" id="WP_142712672.1">
    <property type="nucleotide sequence ID" value="NZ_FXTH01000001.1"/>
</dbReference>
<dbReference type="EMBL" id="FXTH01000001">
    <property type="protein sequence ID" value="SMO35825.1"/>
    <property type="molecule type" value="Genomic_DNA"/>
</dbReference>
<gene>
    <name evidence="3" type="ORF">SAMN06265218_101206</name>
</gene>
<reference evidence="3 4" key="1">
    <citation type="submission" date="2017-05" db="EMBL/GenBank/DDBJ databases">
        <authorList>
            <person name="Varghese N."/>
            <person name="Submissions S."/>
        </authorList>
    </citation>
    <scope>NUCLEOTIDE SEQUENCE [LARGE SCALE GENOMIC DNA]</scope>
    <source>
        <strain evidence="3 4">DSM 21194</strain>
    </source>
</reference>